<feature type="domain" description="Integrase catalytic" evidence="7">
    <location>
        <begin position="154"/>
        <end position="273"/>
    </location>
</feature>
<keyword evidence="4" id="KW-0255">Endonuclease</keyword>
<keyword evidence="6" id="KW-0695">RNA-directed DNA polymerase</keyword>
<dbReference type="SUPFAM" id="SSF53098">
    <property type="entry name" value="Ribonuclease H-like"/>
    <property type="match status" value="1"/>
</dbReference>
<dbReference type="GO" id="GO:0016787">
    <property type="term" value="F:hydrolase activity"/>
    <property type="evidence" value="ECO:0007669"/>
    <property type="project" value="UniProtKB-KW"/>
</dbReference>
<dbReference type="PANTHER" id="PTHR35046">
    <property type="entry name" value="ZINC KNUCKLE (CCHC-TYPE) FAMILY PROTEIN"/>
    <property type="match status" value="1"/>
</dbReference>
<comment type="caution">
    <text evidence="8">The sequence shown here is derived from an EMBL/GenBank/DDBJ whole genome shotgun (WGS) entry which is preliminary data.</text>
</comment>
<dbReference type="GO" id="GO:0004519">
    <property type="term" value="F:endonuclease activity"/>
    <property type="evidence" value="ECO:0007669"/>
    <property type="project" value="UniProtKB-KW"/>
</dbReference>
<dbReference type="PROSITE" id="PS50994">
    <property type="entry name" value="INTEGRASE"/>
    <property type="match status" value="1"/>
</dbReference>
<dbReference type="Gene3D" id="3.30.420.10">
    <property type="entry name" value="Ribonuclease H-like superfamily/Ribonuclease H"/>
    <property type="match status" value="1"/>
</dbReference>
<protein>
    <recommendedName>
        <fullName evidence="7">Integrase catalytic domain-containing protein</fullName>
    </recommendedName>
</protein>
<keyword evidence="5" id="KW-0378">Hydrolase</keyword>
<evidence type="ECO:0000313" key="8">
    <source>
        <dbReference type="EMBL" id="TYK16934.1"/>
    </source>
</evidence>
<sequence length="273" mass="32351">MMTLPVMAMPDFNLPFEIETYAFGYGVRAILTQAKRPIAYFSQTMSTRDRARLVYERELIVVVFAVQKWRPYVLGRKFIMKTDQRSLKFLLEQRVIQPQYQKWIAKLLGYSFEVVYRPELRTRQPMLKEIKSIMEQNPDDIPNFTIHQEGLLTPLEIPDTIWTDISMDFIDGLPKSDRYEVIFVVVDRMSKYAHFIALKHLYTAKSVAEICVKEIVRLHGYPRSIVLDRDRVFVSHFWNEQFKRTGTKLHRSSLRLLHPLSHRRAPVLEPLLY</sequence>
<dbReference type="GO" id="GO:0015074">
    <property type="term" value="P:DNA integration"/>
    <property type="evidence" value="ECO:0007669"/>
    <property type="project" value="InterPro"/>
</dbReference>
<proteinExistence type="predicted"/>
<dbReference type="InterPro" id="IPR043502">
    <property type="entry name" value="DNA/RNA_pol_sf"/>
</dbReference>
<keyword evidence="1" id="KW-0808">Transferase</keyword>
<evidence type="ECO:0000256" key="4">
    <source>
        <dbReference type="ARBA" id="ARBA00022759"/>
    </source>
</evidence>
<dbReference type="Pfam" id="PF17917">
    <property type="entry name" value="RT_RNaseH"/>
    <property type="match status" value="1"/>
</dbReference>
<dbReference type="GO" id="GO:0003676">
    <property type="term" value="F:nucleic acid binding"/>
    <property type="evidence" value="ECO:0007669"/>
    <property type="project" value="InterPro"/>
</dbReference>
<dbReference type="EMBL" id="SSTD01008197">
    <property type="protein sequence ID" value="TYK16934.1"/>
    <property type="molecule type" value="Genomic_DNA"/>
</dbReference>
<dbReference type="CDD" id="cd09274">
    <property type="entry name" value="RNase_HI_RT_Ty3"/>
    <property type="match status" value="1"/>
</dbReference>
<evidence type="ECO:0000313" key="9">
    <source>
        <dbReference type="Proteomes" id="UP000321947"/>
    </source>
</evidence>
<keyword evidence="3" id="KW-0540">Nuclease</keyword>
<gene>
    <name evidence="8" type="ORF">E5676_scaffold130G00710</name>
</gene>
<evidence type="ECO:0000256" key="5">
    <source>
        <dbReference type="ARBA" id="ARBA00022801"/>
    </source>
</evidence>
<evidence type="ECO:0000256" key="6">
    <source>
        <dbReference type="ARBA" id="ARBA00022918"/>
    </source>
</evidence>
<accession>A0A5D3D125</accession>
<dbReference type="GO" id="GO:0003964">
    <property type="term" value="F:RNA-directed DNA polymerase activity"/>
    <property type="evidence" value="ECO:0007669"/>
    <property type="project" value="UniProtKB-KW"/>
</dbReference>
<dbReference type="Proteomes" id="UP000321947">
    <property type="component" value="Unassembled WGS sequence"/>
</dbReference>
<evidence type="ECO:0000256" key="2">
    <source>
        <dbReference type="ARBA" id="ARBA00022695"/>
    </source>
</evidence>
<keyword evidence="2" id="KW-0548">Nucleotidyltransferase</keyword>
<dbReference type="PANTHER" id="PTHR35046:SF26">
    <property type="entry name" value="RNA-DIRECTED DNA POLYMERASE"/>
    <property type="match status" value="1"/>
</dbReference>
<organism evidence="8 9">
    <name type="scientific">Cucumis melo var. makuwa</name>
    <name type="common">Oriental melon</name>
    <dbReference type="NCBI Taxonomy" id="1194695"/>
    <lineage>
        <taxon>Eukaryota</taxon>
        <taxon>Viridiplantae</taxon>
        <taxon>Streptophyta</taxon>
        <taxon>Embryophyta</taxon>
        <taxon>Tracheophyta</taxon>
        <taxon>Spermatophyta</taxon>
        <taxon>Magnoliopsida</taxon>
        <taxon>eudicotyledons</taxon>
        <taxon>Gunneridae</taxon>
        <taxon>Pentapetalae</taxon>
        <taxon>rosids</taxon>
        <taxon>fabids</taxon>
        <taxon>Cucurbitales</taxon>
        <taxon>Cucurbitaceae</taxon>
        <taxon>Benincaseae</taxon>
        <taxon>Cucumis</taxon>
    </lineage>
</organism>
<dbReference type="InterPro" id="IPR041373">
    <property type="entry name" value="RT_RNaseH"/>
</dbReference>
<dbReference type="Gene3D" id="3.10.20.370">
    <property type="match status" value="1"/>
</dbReference>
<name>A0A5D3D125_CUCMM</name>
<evidence type="ECO:0000256" key="3">
    <source>
        <dbReference type="ARBA" id="ARBA00022722"/>
    </source>
</evidence>
<dbReference type="InterPro" id="IPR036397">
    <property type="entry name" value="RNaseH_sf"/>
</dbReference>
<evidence type="ECO:0000256" key="1">
    <source>
        <dbReference type="ARBA" id="ARBA00022679"/>
    </source>
</evidence>
<dbReference type="SUPFAM" id="SSF56672">
    <property type="entry name" value="DNA/RNA polymerases"/>
    <property type="match status" value="1"/>
</dbReference>
<dbReference type="AlphaFoldDB" id="A0A5D3D125"/>
<reference evidence="8 9" key="1">
    <citation type="submission" date="2019-08" db="EMBL/GenBank/DDBJ databases">
        <title>Draft genome sequences of two oriental melons (Cucumis melo L. var makuwa).</title>
        <authorList>
            <person name="Kwon S.-Y."/>
        </authorList>
    </citation>
    <scope>NUCLEOTIDE SEQUENCE [LARGE SCALE GENOMIC DNA]</scope>
    <source>
        <strain evidence="9">cv. Chang Bougi</strain>
        <tissue evidence="8">Leaf</tissue>
    </source>
</reference>
<dbReference type="InterPro" id="IPR012337">
    <property type="entry name" value="RNaseH-like_sf"/>
</dbReference>
<dbReference type="InterPro" id="IPR001584">
    <property type="entry name" value="Integrase_cat-core"/>
</dbReference>
<evidence type="ECO:0000259" key="7">
    <source>
        <dbReference type="PROSITE" id="PS50994"/>
    </source>
</evidence>